<dbReference type="GO" id="GO:0016020">
    <property type="term" value="C:membrane"/>
    <property type="evidence" value="ECO:0007669"/>
    <property type="project" value="UniProtKB-SubCell"/>
</dbReference>
<reference evidence="8 9" key="1">
    <citation type="journal article" date="2014" name="Genome Announc.">
        <title>Genome Sequence and Methylome of Soil Bacterium Gemmatirosa kalamazoonensis KBS708T, a Member of the Rarely Cultivated Gemmatimonadetes Phylum.</title>
        <authorList>
            <person name="Debruyn J.M."/>
            <person name="Radosevich M."/>
            <person name="Wommack K.E."/>
            <person name="Polson S.W."/>
            <person name="Hauser L.J."/>
            <person name="Fawaz M.N."/>
            <person name="Korlach J."/>
            <person name="Tsai Y.C."/>
        </authorList>
    </citation>
    <scope>NUCLEOTIDE SEQUENCE [LARGE SCALE GENOMIC DNA]</scope>
    <source>
        <strain evidence="8 9">KBS708</strain>
        <plasmid evidence="9">Plasmid 1</plasmid>
    </source>
</reference>
<evidence type="ECO:0000256" key="2">
    <source>
        <dbReference type="ARBA" id="ARBA00022692"/>
    </source>
</evidence>
<evidence type="ECO:0000256" key="1">
    <source>
        <dbReference type="ARBA" id="ARBA00004141"/>
    </source>
</evidence>
<dbReference type="PANTHER" id="PTHR11814">
    <property type="entry name" value="SULFATE TRANSPORTER"/>
    <property type="match status" value="1"/>
</dbReference>
<name>W0RQI5_9BACT</name>
<dbReference type="GO" id="GO:0055085">
    <property type="term" value="P:transmembrane transport"/>
    <property type="evidence" value="ECO:0007669"/>
    <property type="project" value="InterPro"/>
</dbReference>
<dbReference type="Proteomes" id="UP000019151">
    <property type="component" value="Plasmid 1"/>
</dbReference>
<evidence type="ECO:0000256" key="6">
    <source>
        <dbReference type="SAM" id="Phobius"/>
    </source>
</evidence>
<evidence type="ECO:0000313" key="8">
    <source>
        <dbReference type="EMBL" id="AHG92986.1"/>
    </source>
</evidence>
<keyword evidence="4 6" id="KW-0472">Membrane</keyword>
<feature type="transmembrane region" description="Helical" evidence="6">
    <location>
        <begin position="39"/>
        <end position="58"/>
    </location>
</feature>
<dbReference type="Pfam" id="PF00916">
    <property type="entry name" value="Sulfate_transp"/>
    <property type="match status" value="1"/>
</dbReference>
<dbReference type="InterPro" id="IPR001902">
    <property type="entry name" value="SLC26A/SulP_fam"/>
</dbReference>
<dbReference type="PATRIC" id="fig|861299.3.peg.5486"/>
<keyword evidence="2 6" id="KW-0812">Transmembrane</keyword>
<keyword evidence="3 6" id="KW-1133">Transmembrane helix</keyword>
<organism evidence="8 9">
    <name type="scientific">Gemmatirosa kalamazoonensis</name>
    <dbReference type="NCBI Taxonomy" id="861299"/>
    <lineage>
        <taxon>Bacteria</taxon>
        <taxon>Pseudomonadati</taxon>
        <taxon>Gemmatimonadota</taxon>
        <taxon>Gemmatimonadia</taxon>
        <taxon>Gemmatimonadales</taxon>
        <taxon>Gemmatimonadaceae</taxon>
        <taxon>Gemmatirosa</taxon>
    </lineage>
</organism>
<feature type="transmembrane region" description="Helical" evidence="6">
    <location>
        <begin position="187"/>
        <end position="207"/>
    </location>
</feature>
<dbReference type="EMBL" id="CP007129">
    <property type="protein sequence ID" value="AHG92986.1"/>
    <property type="molecule type" value="Genomic_DNA"/>
</dbReference>
<dbReference type="RefSeq" id="WP_025414301.1">
    <property type="nucleotide sequence ID" value="NZ_CP007129.1"/>
</dbReference>
<accession>W0RQI5</accession>
<sequence length="534" mass="54645">MSLPHPLDPPAPAPARAAAPRPAGPTPARPQPSTWRQDVSAGLVVALVALPLCLGIALASNAPLFSGIITGVVGGLLVSRLSGSQLMVSGPAAGLTAIVVAAIAELGSFPTFLLAVVLAGLFQLALGALRAGLIAYFVPSSVIRGMLAGIGLLLVMKQLPYALGASLGGTPPGLVAPVVAAARELSLTAVAITAASLALLAVWGRVAPAAVRRLLPGPLAVVVGAAVIATIVAAALPSLALPAGAYVKLPVPAGLGDVAALLTWPDWSAIANPAVYKVGATLAIVATLESLLSLEATDKLDPERRTSPANRELLAQGTGNVVAGLLGGLPMTGVIVRSAANVDAGARSWRSAFVHGVILAAMVLAVPTLLNRIPLAALAAVLIATGVKLAAPTVVRDAWRRGWSYLLPFAVTTIAIVVEDLLVGIGVGLAAGVFFVLRDSYRNAYSYERRESADHHHVRLTLAEEVTFLNKAKILSELTALPSGSAVTIDGGRTRHLDIDVVEILHDFQQSARRRGITVLLRNIPTPPTLAAAH</sequence>
<feature type="domain" description="SLC26A/SulP transporter" evidence="7">
    <location>
        <begin position="36"/>
        <end position="400"/>
    </location>
</feature>
<feature type="compositionally biased region" description="Pro residues" evidence="5">
    <location>
        <begin position="1"/>
        <end position="13"/>
    </location>
</feature>
<dbReference type="InParanoid" id="W0RQI5"/>
<protein>
    <submittedName>
        <fullName evidence="8">Sulfate transporter</fullName>
    </submittedName>
</protein>
<feature type="transmembrane region" description="Helical" evidence="6">
    <location>
        <begin position="95"/>
        <end position="122"/>
    </location>
</feature>
<feature type="transmembrane region" description="Helical" evidence="6">
    <location>
        <begin position="352"/>
        <end position="370"/>
    </location>
</feature>
<feature type="transmembrane region" description="Helical" evidence="6">
    <location>
        <begin position="313"/>
        <end position="340"/>
    </location>
</feature>
<keyword evidence="9" id="KW-1185">Reference proteome</keyword>
<evidence type="ECO:0000256" key="4">
    <source>
        <dbReference type="ARBA" id="ARBA00023136"/>
    </source>
</evidence>
<feature type="transmembrane region" description="Helical" evidence="6">
    <location>
        <begin position="219"/>
        <end position="240"/>
    </location>
</feature>
<feature type="transmembrane region" description="Helical" evidence="6">
    <location>
        <begin position="134"/>
        <end position="154"/>
    </location>
</feature>
<feature type="transmembrane region" description="Helical" evidence="6">
    <location>
        <begin position="407"/>
        <end position="437"/>
    </location>
</feature>
<feature type="transmembrane region" description="Helical" evidence="6">
    <location>
        <begin position="375"/>
        <end position="395"/>
    </location>
</feature>
<dbReference type="AlphaFoldDB" id="W0RQI5"/>
<comment type="subcellular location">
    <subcellularLocation>
        <location evidence="1">Membrane</location>
        <topology evidence="1">Multi-pass membrane protein</topology>
    </subcellularLocation>
</comment>
<keyword evidence="8" id="KW-0614">Plasmid</keyword>
<feature type="transmembrane region" description="Helical" evidence="6">
    <location>
        <begin position="64"/>
        <end position="83"/>
    </location>
</feature>
<dbReference type="HOGENOM" id="CLU_003182_11_1_0"/>
<evidence type="ECO:0000259" key="7">
    <source>
        <dbReference type="Pfam" id="PF00916"/>
    </source>
</evidence>
<proteinExistence type="predicted"/>
<feature type="region of interest" description="Disordered" evidence="5">
    <location>
        <begin position="1"/>
        <end position="34"/>
    </location>
</feature>
<geneLocation type="plasmid" evidence="8 9">
    <name>1</name>
</geneLocation>
<evidence type="ECO:0000313" key="9">
    <source>
        <dbReference type="Proteomes" id="UP000019151"/>
    </source>
</evidence>
<dbReference type="OrthoDB" id="9769739at2"/>
<gene>
    <name evidence="8" type="ORF">J421_5451</name>
</gene>
<dbReference type="InterPro" id="IPR011547">
    <property type="entry name" value="SLC26A/SulP_dom"/>
</dbReference>
<feature type="transmembrane region" description="Helical" evidence="6">
    <location>
        <begin position="274"/>
        <end position="292"/>
    </location>
</feature>
<evidence type="ECO:0000256" key="3">
    <source>
        <dbReference type="ARBA" id="ARBA00022989"/>
    </source>
</evidence>
<dbReference type="KEGG" id="gba:J421_5451"/>
<evidence type="ECO:0000256" key="5">
    <source>
        <dbReference type="SAM" id="MobiDB-lite"/>
    </source>
</evidence>